<comment type="caution">
    <text evidence="2">The sequence shown here is derived from an EMBL/GenBank/DDBJ whole genome shotgun (WGS) entry which is preliminary data.</text>
</comment>
<proteinExistence type="predicted"/>
<dbReference type="Proteomes" id="UP001465976">
    <property type="component" value="Unassembled WGS sequence"/>
</dbReference>
<name>A0ABR3EWG4_9AGAR</name>
<sequence>MAPAQSRLTRSDKEFSPFILMAEDVVAEAVNALDLLERSICEQLPSDEEQAAEETAANINAPHRPTPDITP</sequence>
<reference evidence="2 3" key="1">
    <citation type="submission" date="2024-02" db="EMBL/GenBank/DDBJ databases">
        <title>A draft genome for the cacao thread blight pathogen Marasmius crinis-equi.</title>
        <authorList>
            <person name="Cohen S.P."/>
            <person name="Baruah I.K."/>
            <person name="Amoako-Attah I."/>
            <person name="Bukari Y."/>
            <person name="Meinhardt L.W."/>
            <person name="Bailey B.A."/>
        </authorList>
    </citation>
    <scope>NUCLEOTIDE SEQUENCE [LARGE SCALE GENOMIC DNA]</scope>
    <source>
        <strain evidence="2 3">GH-76</strain>
    </source>
</reference>
<keyword evidence="3" id="KW-1185">Reference proteome</keyword>
<dbReference type="EMBL" id="JBAHYK010001632">
    <property type="protein sequence ID" value="KAL0567266.1"/>
    <property type="molecule type" value="Genomic_DNA"/>
</dbReference>
<gene>
    <name evidence="2" type="ORF">V5O48_014731</name>
</gene>
<evidence type="ECO:0000313" key="3">
    <source>
        <dbReference type="Proteomes" id="UP001465976"/>
    </source>
</evidence>
<feature type="region of interest" description="Disordered" evidence="1">
    <location>
        <begin position="44"/>
        <end position="71"/>
    </location>
</feature>
<evidence type="ECO:0000313" key="2">
    <source>
        <dbReference type="EMBL" id="KAL0567266.1"/>
    </source>
</evidence>
<evidence type="ECO:0000256" key="1">
    <source>
        <dbReference type="SAM" id="MobiDB-lite"/>
    </source>
</evidence>
<accession>A0ABR3EWG4</accession>
<protein>
    <submittedName>
        <fullName evidence="2">Uncharacterized protein</fullName>
    </submittedName>
</protein>
<organism evidence="2 3">
    <name type="scientific">Marasmius crinis-equi</name>
    <dbReference type="NCBI Taxonomy" id="585013"/>
    <lineage>
        <taxon>Eukaryota</taxon>
        <taxon>Fungi</taxon>
        <taxon>Dikarya</taxon>
        <taxon>Basidiomycota</taxon>
        <taxon>Agaricomycotina</taxon>
        <taxon>Agaricomycetes</taxon>
        <taxon>Agaricomycetidae</taxon>
        <taxon>Agaricales</taxon>
        <taxon>Marasmiineae</taxon>
        <taxon>Marasmiaceae</taxon>
        <taxon>Marasmius</taxon>
    </lineage>
</organism>